<gene>
    <name evidence="5" type="ORF">C4B60_18300</name>
</gene>
<sequence>MIICQLYEVKKQYNEIPVFEGVSLVIKNNDRVGLVGRNGSGKSTLFKLITGEEEADAGSITLQKNCRVGILSQIPDFQEHKTGRAYLESAFEEIFTIQKRLRELEKGFTEAESEEKLNRRMIEYGALQEELEQKGGYEIESKIDSVITGLKIEHLENRELAQMSGGEKTKIGLSLLLLQKPDLLLLDEPTNHLDLESIEWLEQFLQQYKGAVIVISHDRYFLDHTVNKIADLEDGEITIYPCSYTAYVKQKEEKLMHEFHAYEEQQKKIKKMKEAIKRLRQWANESSPPSEKLFRKAKSMEKALAKIDVLKKPVLEQKTMNLSFQAGDRSGKDVLTIQEIEKGYQELLFKDLNLSLYYKDRMAIVGSNGSGKSTLFSMILGSNLPDKGQIKRGSSCKIGYLSQDALEFEPSDRVIDLFRRDVPVSEAEARHKLATFLFYGANVFNRISGLSGGERMRLRLAVLMHQPCNLLLLDEPTNHLDIESQEVLEEALTGFEGTILAISHDRYFLNNVFTRTAWLENRQLTLFEGPYDWAKEKRSAQKQEELNFPVQKSPKKRVRKIIQPISEEITEEDLLKKLEELEQSISSLEKQLNETTDLEETQQLYGKKTQLEEEYSRLYQRIS</sequence>
<reference evidence="5 6" key="1">
    <citation type="submission" date="2018-02" db="EMBL/GenBank/DDBJ databases">
        <title>Jeotgalibacillus proteolyticum sp. nov. a protease producing bacterium isolated from ocean sediments of Laizhou Bay.</title>
        <authorList>
            <person name="Li Y."/>
        </authorList>
    </citation>
    <scope>NUCLEOTIDE SEQUENCE [LARGE SCALE GENOMIC DNA]</scope>
    <source>
        <strain evidence="5 6">22-7</strain>
    </source>
</reference>
<feature type="coiled-coil region" evidence="3">
    <location>
        <begin position="571"/>
        <end position="598"/>
    </location>
</feature>
<feature type="domain" description="ABC transporter" evidence="4">
    <location>
        <begin position="329"/>
        <end position="546"/>
    </location>
</feature>
<dbReference type="InterPro" id="IPR017871">
    <property type="entry name" value="ABC_transporter-like_CS"/>
</dbReference>
<keyword evidence="1" id="KW-0547">Nucleotide-binding</keyword>
<evidence type="ECO:0000259" key="4">
    <source>
        <dbReference type="PROSITE" id="PS50893"/>
    </source>
</evidence>
<dbReference type="PANTHER" id="PTHR42855">
    <property type="entry name" value="ABC TRANSPORTER ATP-BINDING SUBUNIT"/>
    <property type="match status" value="1"/>
</dbReference>
<keyword evidence="3" id="KW-0175">Coiled coil</keyword>
<dbReference type="FunFam" id="3.40.50.300:FF:000011">
    <property type="entry name" value="Putative ABC transporter ATP-binding component"/>
    <property type="match status" value="1"/>
</dbReference>
<dbReference type="InterPro" id="IPR027417">
    <property type="entry name" value="P-loop_NTPase"/>
</dbReference>
<dbReference type="Proteomes" id="UP000239047">
    <property type="component" value="Unassembled WGS sequence"/>
</dbReference>
<keyword evidence="2 5" id="KW-0067">ATP-binding</keyword>
<keyword evidence="6" id="KW-1185">Reference proteome</keyword>
<dbReference type="Pfam" id="PF00005">
    <property type="entry name" value="ABC_tran"/>
    <property type="match status" value="2"/>
</dbReference>
<evidence type="ECO:0000313" key="5">
    <source>
        <dbReference type="EMBL" id="PPA68870.1"/>
    </source>
</evidence>
<dbReference type="CDD" id="cd03221">
    <property type="entry name" value="ABCF_EF-3"/>
    <property type="match status" value="2"/>
</dbReference>
<dbReference type="SUPFAM" id="SSF52540">
    <property type="entry name" value="P-loop containing nucleoside triphosphate hydrolases"/>
    <property type="match status" value="2"/>
</dbReference>
<dbReference type="InterPro" id="IPR051309">
    <property type="entry name" value="ABCF_ATPase"/>
</dbReference>
<dbReference type="PROSITE" id="PS50893">
    <property type="entry name" value="ABC_TRANSPORTER_2"/>
    <property type="match status" value="2"/>
</dbReference>
<evidence type="ECO:0000256" key="1">
    <source>
        <dbReference type="ARBA" id="ARBA00022741"/>
    </source>
</evidence>
<dbReference type="EMBL" id="PREZ01000008">
    <property type="protein sequence ID" value="PPA68870.1"/>
    <property type="molecule type" value="Genomic_DNA"/>
</dbReference>
<dbReference type="InterPro" id="IPR032781">
    <property type="entry name" value="ABC_tran_Xtn"/>
</dbReference>
<dbReference type="Pfam" id="PF12848">
    <property type="entry name" value="ABC_tran_Xtn"/>
    <property type="match status" value="1"/>
</dbReference>
<dbReference type="Gene3D" id="3.40.50.300">
    <property type="entry name" value="P-loop containing nucleotide triphosphate hydrolases"/>
    <property type="match status" value="2"/>
</dbReference>
<dbReference type="InterPro" id="IPR003439">
    <property type="entry name" value="ABC_transporter-like_ATP-bd"/>
</dbReference>
<feature type="domain" description="ABC transporter" evidence="4">
    <location>
        <begin position="4"/>
        <end position="259"/>
    </location>
</feature>
<accession>A0A2S5G7B7</accession>
<dbReference type="InterPro" id="IPR003593">
    <property type="entry name" value="AAA+_ATPase"/>
</dbReference>
<comment type="caution">
    <text evidence="5">The sequence shown here is derived from an EMBL/GenBank/DDBJ whole genome shotgun (WGS) entry which is preliminary data.</text>
</comment>
<dbReference type="AlphaFoldDB" id="A0A2S5G7B7"/>
<dbReference type="OrthoDB" id="9760950at2"/>
<evidence type="ECO:0000256" key="2">
    <source>
        <dbReference type="ARBA" id="ARBA00022840"/>
    </source>
</evidence>
<dbReference type="NCBIfam" id="NF000355">
    <property type="entry name" value="ribo_prot_ABC_F"/>
    <property type="match status" value="1"/>
</dbReference>
<evidence type="ECO:0000313" key="6">
    <source>
        <dbReference type="Proteomes" id="UP000239047"/>
    </source>
</evidence>
<organism evidence="5 6">
    <name type="scientific">Jeotgalibacillus proteolyticus</name>
    <dbReference type="NCBI Taxonomy" id="2082395"/>
    <lineage>
        <taxon>Bacteria</taxon>
        <taxon>Bacillati</taxon>
        <taxon>Bacillota</taxon>
        <taxon>Bacilli</taxon>
        <taxon>Bacillales</taxon>
        <taxon>Caryophanaceae</taxon>
        <taxon>Jeotgalibacillus</taxon>
    </lineage>
</organism>
<dbReference type="PANTHER" id="PTHR42855:SF2">
    <property type="entry name" value="DRUG RESISTANCE ABC TRANSPORTER,ATP-BINDING PROTEIN"/>
    <property type="match status" value="1"/>
</dbReference>
<dbReference type="GO" id="GO:0005524">
    <property type="term" value="F:ATP binding"/>
    <property type="evidence" value="ECO:0007669"/>
    <property type="project" value="UniProtKB-KW"/>
</dbReference>
<dbReference type="SMART" id="SM00382">
    <property type="entry name" value="AAA"/>
    <property type="match status" value="2"/>
</dbReference>
<protein>
    <submittedName>
        <fullName evidence="5">ABC transporter ATP-binding protein</fullName>
    </submittedName>
</protein>
<proteinExistence type="predicted"/>
<evidence type="ECO:0000256" key="3">
    <source>
        <dbReference type="SAM" id="Coils"/>
    </source>
</evidence>
<dbReference type="GO" id="GO:0016887">
    <property type="term" value="F:ATP hydrolysis activity"/>
    <property type="evidence" value="ECO:0007669"/>
    <property type="project" value="InterPro"/>
</dbReference>
<dbReference type="RefSeq" id="WP_104059486.1">
    <property type="nucleotide sequence ID" value="NZ_PREZ01000008.1"/>
</dbReference>
<name>A0A2S5G7B7_9BACL</name>
<dbReference type="PROSITE" id="PS00211">
    <property type="entry name" value="ABC_TRANSPORTER_1"/>
    <property type="match status" value="2"/>
</dbReference>